<dbReference type="SMART" id="SM00822">
    <property type="entry name" value="PKS_KR"/>
    <property type="match status" value="1"/>
</dbReference>
<dbReference type="Gene3D" id="3.40.50.720">
    <property type="entry name" value="NAD(P)-binding Rossmann-like Domain"/>
    <property type="match status" value="1"/>
</dbReference>
<dbReference type="InterPro" id="IPR057326">
    <property type="entry name" value="KR_dom"/>
</dbReference>
<evidence type="ECO:0000256" key="2">
    <source>
        <dbReference type="ARBA" id="ARBA00023002"/>
    </source>
</evidence>
<feature type="domain" description="Ketoreductase" evidence="4">
    <location>
        <begin position="11"/>
        <end position="199"/>
    </location>
</feature>
<dbReference type="GO" id="GO:0016020">
    <property type="term" value="C:membrane"/>
    <property type="evidence" value="ECO:0007669"/>
    <property type="project" value="TreeGrafter"/>
</dbReference>
<dbReference type="PROSITE" id="PS00061">
    <property type="entry name" value="ADH_SHORT"/>
    <property type="match status" value="1"/>
</dbReference>
<dbReference type="FunFam" id="3.40.50.720:FF:000047">
    <property type="entry name" value="NADP-dependent L-serine/L-allo-threonine dehydrogenase"/>
    <property type="match status" value="1"/>
</dbReference>
<name>A0A239N901_9NOCA</name>
<organism evidence="5 6">
    <name type="scientific">Rhodococcoides kyotonense</name>
    <dbReference type="NCBI Taxonomy" id="398843"/>
    <lineage>
        <taxon>Bacteria</taxon>
        <taxon>Bacillati</taxon>
        <taxon>Actinomycetota</taxon>
        <taxon>Actinomycetes</taxon>
        <taxon>Mycobacteriales</taxon>
        <taxon>Nocardiaceae</taxon>
        <taxon>Rhodococcoides</taxon>
    </lineage>
</organism>
<dbReference type="RefSeq" id="WP_176444546.1">
    <property type="nucleotide sequence ID" value="NZ_FZOW01000031.1"/>
</dbReference>
<keyword evidence="2" id="KW-0560">Oxidoreductase</keyword>
<dbReference type="Pfam" id="PF00106">
    <property type="entry name" value="adh_short"/>
    <property type="match status" value="1"/>
</dbReference>
<gene>
    <name evidence="5" type="ORF">SAMN05421642_1312</name>
</gene>
<evidence type="ECO:0000313" key="6">
    <source>
        <dbReference type="Proteomes" id="UP000198327"/>
    </source>
</evidence>
<accession>A0A239N901</accession>
<protein>
    <submittedName>
        <fullName evidence="5">NADP-dependent 3-hydroxy acid dehydrogenase YdfG</fullName>
    </submittedName>
</protein>
<evidence type="ECO:0000256" key="3">
    <source>
        <dbReference type="RuleBase" id="RU000363"/>
    </source>
</evidence>
<keyword evidence="6" id="KW-1185">Reference proteome</keyword>
<dbReference type="PRINTS" id="PR00080">
    <property type="entry name" value="SDRFAMILY"/>
</dbReference>
<comment type="similarity">
    <text evidence="1 3">Belongs to the short-chain dehydrogenases/reductases (SDR) family.</text>
</comment>
<evidence type="ECO:0000259" key="4">
    <source>
        <dbReference type="SMART" id="SM00822"/>
    </source>
</evidence>
<dbReference type="PANTHER" id="PTHR44196">
    <property type="entry name" value="DEHYDROGENASE/REDUCTASE SDR FAMILY MEMBER 7B"/>
    <property type="match status" value="1"/>
</dbReference>
<dbReference type="GO" id="GO:0016616">
    <property type="term" value="F:oxidoreductase activity, acting on the CH-OH group of donors, NAD or NADP as acceptor"/>
    <property type="evidence" value="ECO:0007669"/>
    <property type="project" value="UniProtKB-ARBA"/>
</dbReference>
<dbReference type="InterPro" id="IPR020904">
    <property type="entry name" value="Sc_DH/Rdtase_CS"/>
</dbReference>
<reference evidence="6" key="1">
    <citation type="submission" date="2017-06" db="EMBL/GenBank/DDBJ databases">
        <authorList>
            <person name="Varghese N."/>
            <person name="Submissions S."/>
        </authorList>
    </citation>
    <scope>NUCLEOTIDE SEQUENCE [LARGE SCALE GENOMIC DNA]</scope>
    <source>
        <strain evidence="6">JCM 23211</strain>
    </source>
</reference>
<proteinExistence type="inferred from homology"/>
<dbReference type="Proteomes" id="UP000198327">
    <property type="component" value="Unassembled WGS sequence"/>
</dbReference>
<dbReference type="PRINTS" id="PR00081">
    <property type="entry name" value="GDHRDH"/>
</dbReference>
<dbReference type="PANTHER" id="PTHR44196:SF1">
    <property type="entry name" value="DEHYDROGENASE_REDUCTASE SDR FAMILY MEMBER 7B"/>
    <property type="match status" value="1"/>
</dbReference>
<dbReference type="EMBL" id="FZOW01000031">
    <property type="protein sequence ID" value="SNT50698.1"/>
    <property type="molecule type" value="Genomic_DNA"/>
</dbReference>
<evidence type="ECO:0000256" key="1">
    <source>
        <dbReference type="ARBA" id="ARBA00006484"/>
    </source>
</evidence>
<sequence length="255" mass="25684">MTVGVAPLDGCTALVTGATSGIGRATALRLAASGAHVGVLGRRTDRLDTLVSEVQGRGGKATAFTIDVAQPGIGAEIAGAIATLGSLDIVVNNAGVMILDLVHDADEDDWQAMGETNVRGLMAVTKASISALKAAAAGARGVADIVNISSLSASDPLPGRAVYAATKAAVNAFGESLRRELAPSQVRVTTIEPGLVSSDLRRSSDPAVIAALQSGYDPTAPLTPDNIADAVAYVVCCPHGMAVSSMTIRPTSQIG</sequence>
<dbReference type="AlphaFoldDB" id="A0A239N901"/>
<dbReference type="InterPro" id="IPR002347">
    <property type="entry name" value="SDR_fam"/>
</dbReference>
<evidence type="ECO:0000313" key="5">
    <source>
        <dbReference type="EMBL" id="SNT50698.1"/>
    </source>
</evidence>
<dbReference type="SUPFAM" id="SSF51735">
    <property type="entry name" value="NAD(P)-binding Rossmann-fold domains"/>
    <property type="match status" value="1"/>
</dbReference>
<dbReference type="InterPro" id="IPR036291">
    <property type="entry name" value="NAD(P)-bd_dom_sf"/>
</dbReference>